<evidence type="ECO:0008006" key="10">
    <source>
        <dbReference type="Google" id="ProtNLM"/>
    </source>
</evidence>
<accession>A0A1F5YSW1</accession>
<dbReference type="InterPro" id="IPR001640">
    <property type="entry name" value="Lgt"/>
</dbReference>
<keyword evidence="5 7" id="KW-1133">Transmembrane helix</keyword>
<dbReference type="GO" id="GO:0042158">
    <property type="term" value="P:lipoprotein biosynthetic process"/>
    <property type="evidence" value="ECO:0007669"/>
    <property type="project" value="InterPro"/>
</dbReference>
<feature type="transmembrane region" description="Helical" evidence="7">
    <location>
        <begin position="164"/>
        <end position="180"/>
    </location>
</feature>
<comment type="similarity">
    <text evidence="1">Belongs to the Lgt family.</text>
</comment>
<dbReference type="GO" id="GO:0008961">
    <property type="term" value="F:phosphatidylglycerol-prolipoprotein diacylglyceryl transferase activity"/>
    <property type="evidence" value="ECO:0007669"/>
    <property type="project" value="InterPro"/>
</dbReference>
<name>A0A1F5YSW1_9BACT</name>
<evidence type="ECO:0000313" key="8">
    <source>
        <dbReference type="EMBL" id="OGG02992.1"/>
    </source>
</evidence>
<evidence type="ECO:0000313" key="9">
    <source>
        <dbReference type="Proteomes" id="UP000176665"/>
    </source>
</evidence>
<dbReference type="STRING" id="1798371.A2W14_04420"/>
<evidence type="ECO:0000256" key="7">
    <source>
        <dbReference type="SAM" id="Phobius"/>
    </source>
</evidence>
<feature type="transmembrane region" description="Helical" evidence="7">
    <location>
        <begin position="85"/>
        <end position="104"/>
    </location>
</feature>
<organism evidence="8 9">
    <name type="scientific">Candidatus Gottesmanbacteria bacterium RBG_16_37_8</name>
    <dbReference type="NCBI Taxonomy" id="1798371"/>
    <lineage>
        <taxon>Bacteria</taxon>
        <taxon>Candidatus Gottesmaniibacteriota</taxon>
    </lineage>
</organism>
<keyword evidence="6 7" id="KW-0472">Membrane</keyword>
<evidence type="ECO:0000256" key="4">
    <source>
        <dbReference type="ARBA" id="ARBA00022692"/>
    </source>
</evidence>
<dbReference type="Pfam" id="PF01790">
    <property type="entry name" value="LGT"/>
    <property type="match status" value="1"/>
</dbReference>
<comment type="caution">
    <text evidence="8">The sequence shown here is derived from an EMBL/GenBank/DDBJ whole genome shotgun (WGS) entry which is preliminary data.</text>
</comment>
<evidence type="ECO:0000256" key="6">
    <source>
        <dbReference type="ARBA" id="ARBA00023136"/>
    </source>
</evidence>
<evidence type="ECO:0000256" key="1">
    <source>
        <dbReference type="ARBA" id="ARBA00007150"/>
    </source>
</evidence>
<keyword evidence="4 7" id="KW-0812">Transmembrane</keyword>
<dbReference type="PANTHER" id="PTHR30589">
    <property type="entry name" value="PROLIPOPROTEIN DIACYLGLYCERYL TRANSFERASE"/>
    <property type="match status" value="1"/>
</dbReference>
<keyword evidence="2" id="KW-1003">Cell membrane</keyword>
<evidence type="ECO:0000256" key="3">
    <source>
        <dbReference type="ARBA" id="ARBA00022679"/>
    </source>
</evidence>
<feature type="transmembrane region" description="Helical" evidence="7">
    <location>
        <begin position="47"/>
        <end position="65"/>
    </location>
</feature>
<dbReference type="AlphaFoldDB" id="A0A1F5YSW1"/>
<dbReference type="PANTHER" id="PTHR30589:SF0">
    <property type="entry name" value="PHOSPHATIDYLGLYCEROL--PROLIPOPROTEIN DIACYLGLYCERYL TRANSFERASE"/>
    <property type="match status" value="1"/>
</dbReference>
<feature type="transmembrane region" description="Helical" evidence="7">
    <location>
        <begin position="111"/>
        <end position="131"/>
    </location>
</feature>
<dbReference type="Proteomes" id="UP000176665">
    <property type="component" value="Unassembled WGS sequence"/>
</dbReference>
<evidence type="ECO:0000256" key="2">
    <source>
        <dbReference type="ARBA" id="ARBA00022475"/>
    </source>
</evidence>
<reference evidence="8 9" key="1">
    <citation type="journal article" date="2016" name="Nat. Commun.">
        <title>Thousands of microbial genomes shed light on interconnected biogeochemical processes in an aquifer system.</title>
        <authorList>
            <person name="Anantharaman K."/>
            <person name="Brown C.T."/>
            <person name="Hug L.A."/>
            <person name="Sharon I."/>
            <person name="Castelle C.J."/>
            <person name="Probst A.J."/>
            <person name="Thomas B.C."/>
            <person name="Singh A."/>
            <person name="Wilkins M.J."/>
            <person name="Karaoz U."/>
            <person name="Brodie E.L."/>
            <person name="Williams K.H."/>
            <person name="Hubbard S.S."/>
            <person name="Banfield J.F."/>
        </authorList>
    </citation>
    <scope>NUCLEOTIDE SEQUENCE [LARGE SCALE GENOMIC DNA]</scope>
</reference>
<feature type="transmembrane region" description="Helical" evidence="7">
    <location>
        <begin position="12"/>
        <end position="35"/>
    </location>
</feature>
<gene>
    <name evidence="8" type="ORF">A2W14_04420</name>
</gene>
<feature type="transmembrane region" description="Helical" evidence="7">
    <location>
        <begin position="192"/>
        <end position="212"/>
    </location>
</feature>
<proteinExistence type="inferred from homology"/>
<sequence>MMPVLYTIGPFSVYSFGFFLALSFLLSTFVVYKLAREEFKEEEYLDAYFYTALITLVSARAVYIFRNWSDFQFTILKYILVVETPGLSLIGGVIGGFIFLYFYCKKNKIKFFHLLDILSQASALALVLIKIGQQLGGAAFGRETDFFLKIRLVGRPGFYHPTELYEAIIFLVLFIFLIMLNRFLRRRKLKDGIIFCVFAFFLGASVIGLEFLKVHHVYLYGLSFRQILALIIIIGSLTFLADRLNIFRKILNNFKKSGNEISQRTA</sequence>
<evidence type="ECO:0000256" key="5">
    <source>
        <dbReference type="ARBA" id="ARBA00022989"/>
    </source>
</evidence>
<dbReference type="EMBL" id="MFJA01000044">
    <property type="protein sequence ID" value="OGG02992.1"/>
    <property type="molecule type" value="Genomic_DNA"/>
</dbReference>
<keyword evidence="3" id="KW-0808">Transferase</keyword>
<feature type="transmembrane region" description="Helical" evidence="7">
    <location>
        <begin position="218"/>
        <end position="241"/>
    </location>
</feature>
<protein>
    <recommendedName>
        <fullName evidence="10">Phosphatidylglycerol--prolipoprotein diacylglyceryl transferase</fullName>
    </recommendedName>
</protein>
<dbReference type="GO" id="GO:0005886">
    <property type="term" value="C:plasma membrane"/>
    <property type="evidence" value="ECO:0007669"/>
    <property type="project" value="InterPro"/>
</dbReference>